<evidence type="ECO:0000313" key="13">
    <source>
        <dbReference type="EMBL" id="CEL99173.1"/>
    </source>
</evidence>
<feature type="signal peptide" evidence="10">
    <location>
        <begin position="1"/>
        <end position="20"/>
    </location>
</feature>
<feature type="chain" id="PRO_5005187375" description="EGF-like domain-containing protein" evidence="10">
    <location>
        <begin position="21"/>
        <end position="861"/>
    </location>
</feature>
<dbReference type="GO" id="GO:0046872">
    <property type="term" value="F:metal ion binding"/>
    <property type="evidence" value="ECO:0007669"/>
    <property type="project" value="UniProtKB-KW"/>
</dbReference>
<keyword evidence="10" id="KW-0732">Signal</keyword>
<feature type="region of interest" description="Disordered" evidence="9">
    <location>
        <begin position="29"/>
        <end position="49"/>
    </location>
</feature>
<dbReference type="InterPro" id="IPR000742">
    <property type="entry name" value="EGF"/>
</dbReference>
<dbReference type="VEuPathDB" id="CryptoDB:Vbra_2881"/>
<keyword evidence="5 8" id="KW-0862">Zinc</keyword>
<keyword evidence="6 8" id="KW-0482">Metalloprotease</keyword>
<feature type="active site" evidence="7">
    <location>
        <position position="279"/>
    </location>
</feature>
<dbReference type="STRING" id="1169540.A0A0G4ENJ8"/>
<dbReference type="GO" id="GO:0016020">
    <property type="term" value="C:membrane"/>
    <property type="evidence" value="ECO:0007669"/>
    <property type="project" value="InterPro"/>
</dbReference>
<dbReference type="PANTHER" id="PTHR10942">
    <property type="entry name" value="LEISHMANOLYSIN-LIKE PEPTIDASE"/>
    <property type="match status" value="1"/>
</dbReference>
<evidence type="ECO:0000259" key="12">
    <source>
        <dbReference type="PROSITE" id="PS01186"/>
    </source>
</evidence>
<protein>
    <recommendedName>
        <fullName evidence="11 12">EGF-like domain-containing protein</fullName>
    </recommendedName>
</protein>
<feature type="binding site" evidence="8">
    <location>
        <position position="282"/>
    </location>
    <ligand>
        <name>Zn(2+)</name>
        <dbReference type="ChEBI" id="CHEBI:29105"/>
        <note>catalytic</note>
    </ligand>
</feature>
<dbReference type="InParanoid" id="A0A0G4ENJ8"/>
<reference evidence="13 14" key="1">
    <citation type="submission" date="2014-11" db="EMBL/GenBank/DDBJ databases">
        <authorList>
            <person name="Zhu J."/>
            <person name="Qi W."/>
            <person name="Song R."/>
        </authorList>
    </citation>
    <scope>NUCLEOTIDE SEQUENCE [LARGE SCALE GENOMIC DNA]</scope>
</reference>
<evidence type="ECO:0000256" key="10">
    <source>
        <dbReference type="SAM" id="SignalP"/>
    </source>
</evidence>
<dbReference type="SUPFAM" id="SSF57196">
    <property type="entry name" value="EGF/Laminin"/>
    <property type="match status" value="1"/>
</dbReference>
<evidence type="ECO:0000256" key="2">
    <source>
        <dbReference type="ARBA" id="ARBA00022670"/>
    </source>
</evidence>
<evidence type="ECO:0000256" key="5">
    <source>
        <dbReference type="ARBA" id="ARBA00022833"/>
    </source>
</evidence>
<evidence type="ECO:0000256" key="9">
    <source>
        <dbReference type="SAM" id="MobiDB-lite"/>
    </source>
</evidence>
<dbReference type="Gene3D" id="3.10.170.20">
    <property type="match status" value="1"/>
</dbReference>
<dbReference type="PhylomeDB" id="A0A0G4ENJ8"/>
<dbReference type="PROSITE" id="PS00022">
    <property type="entry name" value="EGF_1"/>
    <property type="match status" value="1"/>
</dbReference>
<keyword evidence="4" id="KW-0378">Hydrolase</keyword>
<keyword evidence="2" id="KW-0645">Protease</keyword>
<proteinExistence type="inferred from homology"/>
<feature type="binding site" evidence="8">
    <location>
        <position position="376"/>
    </location>
    <ligand>
        <name>Zn(2+)</name>
        <dbReference type="ChEBI" id="CHEBI:29105"/>
        <note>catalytic</note>
    </ligand>
</feature>
<evidence type="ECO:0000313" key="14">
    <source>
        <dbReference type="Proteomes" id="UP000041254"/>
    </source>
</evidence>
<dbReference type="EMBL" id="CDMY01000275">
    <property type="protein sequence ID" value="CEL99173.1"/>
    <property type="molecule type" value="Genomic_DNA"/>
</dbReference>
<dbReference type="Gene3D" id="2.10.55.10">
    <property type="entry name" value="Leishmanolysin domain 3"/>
    <property type="match status" value="1"/>
</dbReference>
<dbReference type="SUPFAM" id="SSF55486">
    <property type="entry name" value="Metalloproteases ('zincins'), catalytic domain"/>
    <property type="match status" value="1"/>
</dbReference>
<dbReference type="GO" id="GO:0004222">
    <property type="term" value="F:metalloendopeptidase activity"/>
    <property type="evidence" value="ECO:0007669"/>
    <property type="project" value="InterPro"/>
</dbReference>
<dbReference type="AlphaFoldDB" id="A0A0G4ENJ8"/>
<dbReference type="CDD" id="cd00054">
    <property type="entry name" value="EGF_CA"/>
    <property type="match status" value="1"/>
</dbReference>
<accession>A0A0G4ENJ8</accession>
<evidence type="ECO:0000256" key="3">
    <source>
        <dbReference type="ARBA" id="ARBA00022723"/>
    </source>
</evidence>
<organism evidence="13 14">
    <name type="scientific">Vitrella brassicaformis (strain CCMP3155)</name>
    <dbReference type="NCBI Taxonomy" id="1169540"/>
    <lineage>
        <taxon>Eukaryota</taxon>
        <taxon>Sar</taxon>
        <taxon>Alveolata</taxon>
        <taxon>Colpodellida</taxon>
        <taxon>Vitrellaceae</taxon>
        <taxon>Vitrella</taxon>
    </lineage>
</organism>
<evidence type="ECO:0000259" key="11">
    <source>
        <dbReference type="PROSITE" id="PS00022"/>
    </source>
</evidence>
<gene>
    <name evidence="13" type="ORF">Vbra_2881</name>
</gene>
<dbReference type="GO" id="GO:0007155">
    <property type="term" value="P:cell adhesion"/>
    <property type="evidence" value="ECO:0007669"/>
    <property type="project" value="InterPro"/>
</dbReference>
<dbReference type="GO" id="GO:0005737">
    <property type="term" value="C:cytoplasm"/>
    <property type="evidence" value="ECO:0007669"/>
    <property type="project" value="TreeGrafter"/>
</dbReference>
<dbReference type="PANTHER" id="PTHR10942:SF0">
    <property type="entry name" value="LEISHMANOLYSIN-LIKE PEPTIDASE"/>
    <property type="match status" value="1"/>
</dbReference>
<dbReference type="FunFam" id="3.90.132.10:FF:000001">
    <property type="entry name" value="leishmanolysin-like peptidase isoform X2"/>
    <property type="match status" value="1"/>
</dbReference>
<keyword evidence="14" id="KW-1185">Reference proteome</keyword>
<evidence type="ECO:0000256" key="4">
    <source>
        <dbReference type="ARBA" id="ARBA00022801"/>
    </source>
</evidence>
<dbReference type="Pfam" id="PF01457">
    <property type="entry name" value="Peptidase_M8"/>
    <property type="match status" value="1"/>
</dbReference>
<evidence type="ECO:0000256" key="7">
    <source>
        <dbReference type="PIRSR" id="PIRSR601577-1"/>
    </source>
</evidence>
<dbReference type="Gene3D" id="3.90.132.10">
    <property type="entry name" value="Leishmanolysin , domain 2"/>
    <property type="match status" value="1"/>
</dbReference>
<dbReference type="InterPro" id="IPR001577">
    <property type="entry name" value="Peptidase_M8"/>
</dbReference>
<dbReference type="GO" id="GO:0006508">
    <property type="term" value="P:proteolysis"/>
    <property type="evidence" value="ECO:0007669"/>
    <property type="project" value="UniProtKB-KW"/>
</dbReference>
<comment type="similarity">
    <text evidence="1">Belongs to the peptidase M8 family.</text>
</comment>
<sequence length="861" mass="93868">MQAPLFFIFTFLAPLRLIQCDDLHSHDHHGFPHQTNTGSAFPLPTPPSRRRLHAHEKERLQKDWDDTKFGSVAYPQGHPHYRTGRRLQIASSQFEPIRVLVDDSELRDDYAFSPALLDYAVNDLLPAAVNIVKRSLRVIPVEGNLLLPRACGFRWSSVEGADPSDPDLCQTISLNYNTCGEKTGIPEDHFGKTFRCPITPSQCQVIAAGTGLKQTDFVLYATAKDTQVCGFGTVGYAGACMRDQFDRPVAGYINICPSRINGNNDPFLWREEVGFILHEIYHSLGWSGVDVAFFRAQDGTPLSPRESNGRPPRSSDENLRYQAPDSVLVLETSKGITNAKLKTPKVVEKARKYFGCDTLDGVYLENEGEQGSKYQHWERRLGPFEVMSPVTSEYPVLSPLTLAYFHDSGWYRSDFSTAGEMMWGRDEFTGDGCKFVSGPCVSASQQAEIESTTSTSPWCLARDLSLCTQNRMARGYCTIGVASGPLPEAFSYFSDPTVGGSGIFMDYCPAREAYSDGHCTDEASFLAEWAQEGQAHSPTSRCFHSDLIRTGFQFVGEPSPMLRGQCFPRKCIQSGTLADGTPVYGAVEITVNNGVLQYVVTCTASEAGVQKTVPNMSGSLQCPRINTVCFGSPCEQGGVWKYNRCVCPPGFIGKHCELLDQHSVREQVPNGYFYDPQDVTLLVGKYYELSPTIQGPVSSYARVVNLPDGMWIEPETGIVRGVPTAQSDCKVYTVKAIGGTANEEARAVVLIRVVSSAADAPTDPWEDCPVFLEGVDPPADLPTPPPTIAPPDDGIIDPGGPGVCIGNECEVSTTPKPSGGGDDKVDWGGGDTTGRAARRGAEVARTAAALALGMAVSVVWR</sequence>
<feature type="domain" description="EGF-like" evidence="11 12">
    <location>
        <begin position="645"/>
        <end position="656"/>
    </location>
</feature>
<evidence type="ECO:0000256" key="8">
    <source>
        <dbReference type="PIRSR" id="PIRSR601577-2"/>
    </source>
</evidence>
<dbReference type="Proteomes" id="UP000041254">
    <property type="component" value="Unassembled WGS sequence"/>
</dbReference>
<name>A0A0G4ENJ8_VITBC</name>
<feature type="binding site" evidence="8">
    <location>
        <position position="278"/>
    </location>
    <ligand>
        <name>Zn(2+)</name>
        <dbReference type="ChEBI" id="CHEBI:29105"/>
        <note>catalytic</note>
    </ligand>
</feature>
<comment type="cofactor">
    <cofactor evidence="8">
        <name>Zn(2+)</name>
        <dbReference type="ChEBI" id="CHEBI:29105"/>
    </cofactor>
    <text evidence="8">Binds 1 zinc ion per subunit.</text>
</comment>
<dbReference type="OMA" id="KEYCENG"/>
<dbReference type="PROSITE" id="PS01186">
    <property type="entry name" value="EGF_2"/>
    <property type="match status" value="1"/>
</dbReference>
<evidence type="ECO:0000256" key="6">
    <source>
        <dbReference type="ARBA" id="ARBA00023049"/>
    </source>
</evidence>
<dbReference type="Gene3D" id="2.10.25.10">
    <property type="entry name" value="Laminin"/>
    <property type="match status" value="1"/>
</dbReference>
<evidence type="ECO:0000256" key="1">
    <source>
        <dbReference type="ARBA" id="ARBA00005860"/>
    </source>
</evidence>
<keyword evidence="3 8" id="KW-0479">Metal-binding</keyword>
<dbReference type="OrthoDB" id="527990at2759"/>